<dbReference type="EMBL" id="JBHSMT010000023">
    <property type="protein sequence ID" value="MFC5474782.1"/>
    <property type="molecule type" value="Genomic_DNA"/>
</dbReference>
<organism evidence="12 13">
    <name type="scientific">Paraherbaspirillum soli</name>
    <dbReference type="NCBI Taxonomy" id="631222"/>
    <lineage>
        <taxon>Bacteria</taxon>
        <taxon>Pseudomonadati</taxon>
        <taxon>Pseudomonadota</taxon>
        <taxon>Betaproteobacteria</taxon>
        <taxon>Burkholderiales</taxon>
        <taxon>Oxalobacteraceae</taxon>
        <taxon>Paraherbaspirillum</taxon>
    </lineage>
</organism>
<keyword evidence="13" id="KW-1185">Reference proteome</keyword>
<evidence type="ECO:0000256" key="9">
    <source>
        <dbReference type="ARBA" id="ARBA00031306"/>
    </source>
</evidence>
<keyword evidence="6 11" id="KW-0479">Metal-binding</keyword>
<dbReference type="EC" id="2.7.1.180" evidence="2 11"/>
<keyword evidence="5 11" id="KW-0808">Transferase</keyword>
<evidence type="ECO:0000256" key="8">
    <source>
        <dbReference type="ARBA" id="ARBA00022842"/>
    </source>
</evidence>
<dbReference type="InterPro" id="IPR024932">
    <property type="entry name" value="ApbE"/>
</dbReference>
<gene>
    <name evidence="12" type="ORF">ACFPM8_12535</name>
</gene>
<evidence type="ECO:0000256" key="7">
    <source>
        <dbReference type="ARBA" id="ARBA00022827"/>
    </source>
</evidence>
<evidence type="ECO:0000256" key="11">
    <source>
        <dbReference type="PIRNR" id="PIRNR006268"/>
    </source>
</evidence>
<comment type="caution">
    <text evidence="12">The sequence shown here is derived from an EMBL/GenBank/DDBJ whole genome shotgun (WGS) entry which is preliminary data.</text>
</comment>
<dbReference type="PIRSF" id="PIRSF006268">
    <property type="entry name" value="ApbE"/>
    <property type="match status" value="1"/>
</dbReference>
<evidence type="ECO:0000256" key="3">
    <source>
        <dbReference type="ARBA" id="ARBA00016337"/>
    </source>
</evidence>
<comment type="similarity">
    <text evidence="11">Belongs to the ApbE family.</text>
</comment>
<accession>A0ABW0MC20</accession>
<proteinExistence type="inferred from homology"/>
<evidence type="ECO:0000256" key="6">
    <source>
        <dbReference type="ARBA" id="ARBA00022723"/>
    </source>
</evidence>
<evidence type="ECO:0000313" key="13">
    <source>
        <dbReference type="Proteomes" id="UP001596045"/>
    </source>
</evidence>
<keyword evidence="7 11" id="KW-0274">FAD</keyword>
<evidence type="ECO:0000256" key="4">
    <source>
        <dbReference type="ARBA" id="ARBA00022630"/>
    </source>
</evidence>
<comment type="catalytic activity">
    <reaction evidence="10 11">
        <text>L-threonyl-[protein] + FAD = FMN-L-threonyl-[protein] + AMP + H(+)</text>
        <dbReference type="Rhea" id="RHEA:36847"/>
        <dbReference type="Rhea" id="RHEA-COMP:11060"/>
        <dbReference type="Rhea" id="RHEA-COMP:11061"/>
        <dbReference type="ChEBI" id="CHEBI:15378"/>
        <dbReference type="ChEBI" id="CHEBI:30013"/>
        <dbReference type="ChEBI" id="CHEBI:57692"/>
        <dbReference type="ChEBI" id="CHEBI:74257"/>
        <dbReference type="ChEBI" id="CHEBI:456215"/>
        <dbReference type="EC" id="2.7.1.180"/>
    </reaction>
</comment>
<protein>
    <recommendedName>
        <fullName evidence="3 11">FAD:protein FMN transferase</fullName>
        <ecNumber evidence="2 11">2.7.1.180</ecNumber>
    </recommendedName>
    <alternativeName>
        <fullName evidence="9 11">Flavin transferase</fullName>
    </alternativeName>
</protein>
<comment type="cofactor">
    <cofactor evidence="1">
        <name>Mg(2+)</name>
        <dbReference type="ChEBI" id="CHEBI:18420"/>
    </cofactor>
</comment>
<evidence type="ECO:0000256" key="5">
    <source>
        <dbReference type="ARBA" id="ARBA00022679"/>
    </source>
</evidence>
<sequence length="285" mass="29729">MRRRAQPWLGTLVEVTIADAVGEAGLAQGFNAAFAAIAEVHRLMSFHDAASDVARINRAAVGTAIELHPHTALVVRTALMLQSATAGLFDICCASKLVEWGYLPTQEVAVPPYAIPSYAIPTYFPGRSALTMDGAQCVQKNAPAWIDLGGIAKGYAVDVAIAALQASGIRSACVNAGGDLRAYGEAAYPVAIRNPRSPTEVGLRMELKDAALATSGCYFSQKNRDGRAYSALVNGLDGAAITGSFSASVRAAECMLADALTKVVLASGDPSHTVLQQFGATAFII</sequence>
<dbReference type="Pfam" id="PF02424">
    <property type="entry name" value="ApbE"/>
    <property type="match status" value="1"/>
</dbReference>
<dbReference type="SUPFAM" id="SSF143631">
    <property type="entry name" value="ApbE-like"/>
    <property type="match status" value="1"/>
</dbReference>
<evidence type="ECO:0000256" key="10">
    <source>
        <dbReference type="ARBA" id="ARBA00048540"/>
    </source>
</evidence>
<keyword evidence="8 11" id="KW-0460">Magnesium</keyword>
<evidence type="ECO:0000313" key="12">
    <source>
        <dbReference type="EMBL" id="MFC5474782.1"/>
    </source>
</evidence>
<dbReference type="RefSeq" id="WP_378997892.1">
    <property type="nucleotide sequence ID" value="NZ_JBHSMT010000023.1"/>
</dbReference>
<evidence type="ECO:0000256" key="2">
    <source>
        <dbReference type="ARBA" id="ARBA00011955"/>
    </source>
</evidence>
<dbReference type="Gene3D" id="3.10.520.10">
    <property type="entry name" value="ApbE-like domains"/>
    <property type="match status" value="1"/>
</dbReference>
<evidence type="ECO:0000256" key="1">
    <source>
        <dbReference type="ARBA" id="ARBA00001946"/>
    </source>
</evidence>
<name>A0ABW0MC20_9BURK</name>
<dbReference type="PANTHER" id="PTHR30040:SF2">
    <property type="entry name" value="FAD:PROTEIN FMN TRANSFERASE"/>
    <property type="match status" value="1"/>
</dbReference>
<keyword evidence="4 11" id="KW-0285">Flavoprotein</keyword>
<reference evidence="13" key="1">
    <citation type="journal article" date="2019" name="Int. J. Syst. Evol. Microbiol.">
        <title>The Global Catalogue of Microorganisms (GCM) 10K type strain sequencing project: providing services to taxonomists for standard genome sequencing and annotation.</title>
        <authorList>
            <consortium name="The Broad Institute Genomics Platform"/>
            <consortium name="The Broad Institute Genome Sequencing Center for Infectious Disease"/>
            <person name="Wu L."/>
            <person name="Ma J."/>
        </authorList>
    </citation>
    <scope>NUCLEOTIDE SEQUENCE [LARGE SCALE GENOMIC DNA]</scope>
    <source>
        <strain evidence="13">JCM 17066</strain>
    </source>
</reference>
<dbReference type="InterPro" id="IPR003374">
    <property type="entry name" value="ApbE-like_sf"/>
</dbReference>
<dbReference type="Proteomes" id="UP001596045">
    <property type="component" value="Unassembled WGS sequence"/>
</dbReference>
<dbReference type="GO" id="GO:0016740">
    <property type="term" value="F:transferase activity"/>
    <property type="evidence" value="ECO:0007669"/>
    <property type="project" value="UniProtKB-KW"/>
</dbReference>
<dbReference type="PANTHER" id="PTHR30040">
    <property type="entry name" value="THIAMINE BIOSYNTHESIS LIPOPROTEIN APBE"/>
    <property type="match status" value="1"/>
</dbReference>